<evidence type="ECO:0000259" key="4">
    <source>
        <dbReference type="Pfam" id="PF25967"/>
    </source>
</evidence>
<accession>A0A0G0B3R7</accession>
<reference evidence="6 7" key="1">
    <citation type="journal article" date="2015" name="Nature">
        <title>rRNA introns, odd ribosomes, and small enigmatic genomes across a large radiation of phyla.</title>
        <authorList>
            <person name="Brown C.T."/>
            <person name="Hug L.A."/>
            <person name="Thomas B.C."/>
            <person name="Sharon I."/>
            <person name="Castelle C.J."/>
            <person name="Singh A."/>
            <person name="Wilkins M.J."/>
            <person name="Williams K.H."/>
            <person name="Banfield J.F."/>
        </authorList>
    </citation>
    <scope>NUCLEOTIDE SEQUENCE [LARGE SCALE GENOMIC DNA]</scope>
</reference>
<dbReference type="Gene3D" id="2.40.30.170">
    <property type="match status" value="1"/>
</dbReference>
<dbReference type="PANTHER" id="PTHR32347:SF23">
    <property type="entry name" value="BLL5650 PROTEIN"/>
    <property type="match status" value="1"/>
</dbReference>
<evidence type="ECO:0000313" key="7">
    <source>
        <dbReference type="Proteomes" id="UP000034176"/>
    </source>
</evidence>
<evidence type="ECO:0000313" key="6">
    <source>
        <dbReference type="EMBL" id="KKP58316.1"/>
    </source>
</evidence>
<dbReference type="InterPro" id="IPR050465">
    <property type="entry name" value="UPF0194_transport"/>
</dbReference>
<feature type="domain" description="YknX-like beta-barrel" evidence="5">
    <location>
        <begin position="260"/>
        <end position="332"/>
    </location>
</feature>
<dbReference type="Pfam" id="PF25990">
    <property type="entry name" value="Beta-barrel_YknX"/>
    <property type="match status" value="1"/>
</dbReference>
<evidence type="ECO:0000256" key="3">
    <source>
        <dbReference type="SAM" id="Phobius"/>
    </source>
</evidence>
<feature type="transmembrane region" description="Helical" evidence="3">
    <location>
        <begin position="20"/>
        <end position="38"/>
    </location>
</feature>
<dbReference type="Gene3D" id="6.20.50.140">
    <property type="match status" value="1"/>
</dbReference>
<dbReference type="Pfam" id="PF25967">
    <property type="entry name" value="RND-MFP_C"/>
    <property type="match status" value="1"/>
</dbReference>
<keyword evidence="3" id="KW-0812">Transmembrane</keyword>
<dbReference type="EMBL" id="LBPN01000020">
    <property type="protein sequence ID" value="KKP58316.1"/>
    <property type="molecule type" value="Genomic_DNA"/>
</dbReference>
<dbReference type="InterPro" id="IPR058636">
    <property type="entry name" value="Beta-barrel_YknX"/>
</dbReference>
<dbReference type="Proteomes" id="UP000034176">
    <property type="component" value="Unassembled WGS sequence"/>
</dbReference>
<protein>
    <submittedName>
        <fullName evidence="6">Efflux transporter, RND family, MFP subunit</fullName>
    </submittedName>
</protein>
<comment type="subcellular location">
    <subcellularLocation>
        <location evidence="1">Cell envelope</location>
    </subcellularLocation>
</comment>
<gene>
    <name evidence="6" type="ORF">UR52_C0020G0003</name>
</gene>
<feature type="domain" description="Multidrug resistance protein MdtA-like C-terminal permuted SH3" evidence="4">
    <location>
        <begin position="339"/>
        <end position="396"/>
    </location>
</feature>
<name>A0A0G0B3R7_9BACT</name>
<dbReference type="GO" id="GO:0030313">
    <property type="term" value="C:cell envelope"/>
    <property type="evidence" value="ECO:0007669"/>
    <property type="project" value="UniProtKB-SubCell"/>
</dbReference>
<comment type="caution">
    <text evidence="6">The sequence shown here is derived from an EMBL/GenBank/DDBJ whole genome shotgun (WGS) entry which is preliminary data.</text>
</comment>
<sequence>MKQIFSRIKNFVIKKKTISLVILAGLIIVGILIKQFLFTTNTITYTTAQAEKGTFVLSITASGQVSATNNATVSTQASGVVKEVFVQNDQQVASGDKIAELDLDLEGKLRSTQSWSSYQSAQNSLDTAKANMFSTQSTMLTQWKSFMDTAQSGSYQNSDGTPRNDTRQLPQYMSVNDDWLAAEAKYKIQQNVVNQAQTALSAAWLSYQQSSPIIYAPISGTVTGLSLQPETVLTAQSNSSGNATSQKIASIKTNAAAQLSVNLSEVNVTKIKIGNKATITLDALPDKTYTGKVISIDTIGAISSGVTNYPAIIGLDSEVPEILPNMSVTATIITNVLNDVIMVPTSSIQTINGQSIIKIMKNGKVSETPVETGESNSTQTVIISGINATDEVITNAVNSSTAKTTQGTSVFGSFGGNRAVGPR</sequence>
<dbReference type="AlphaFoldDB" id="A0A0G0B3R7"/>
<dbReference type="InterPro" id="IPR058627">
    <property type="entry name" value="MdtA-like_C"/>
</dbReference>
<evidence type="ECO:0000256" key="2">
    <source>
        <dbReference type="ARBA" id="ARBA00023054"/>
    </source>
</evidence>
<evidence type="ECO:0000256" key="1">
    <source>
        <dbReference type="ARBA" id="ARBA00004196"/>
    </source>
</evidence>
<dbReference type="Gene3D" id="2.40.50.100">
    <property type="match status" value="1"/>
</dbReference>
<dbReference type="STRING" id="1618434.UR52_C0020G0003"/>
<keyword evidence="3" id="KW-1133">Transmembrane helix</keyword>
<proteinExistence type="predicted"/>
<organism evidence="6 7">
    <name type="scientific">Candidatus Gottesmanbacteria bacterium GW2011_GWA1_34_13</name>
    <dbReference type="NCBI Taxonomy" id="1618434"/>
    <lineage>
        <taxon>Bacteria</taxon>
        <taxon>Candidatus Gottesmaniibacteriota</taxon>
    </lineage>
</organism>
<dbReference type="PANTHER" id="PTHR32347">
    <property type="entry name" value="EFFLUX SYSTEM COMPONENT YKNX-RELATED"/>
    <property type="match status" value="1"/>
</dbReference>
<keyword evidence="3" id="KW-0472">Membrane</keyword>
<evidence type="ECO:0000259" key="5">
    <source>
        <dbReference type="Pfam" id="PF25990"/>
    </source>
</evidence>
<keyword evidence="2" id="KW-0175">Coiled coil</keyword>